<evidence type="ECO:0000256" key="6">
    <source>
        <dbReference type="SAM" id="Phobius"/>
    </source>
</evidence>
<dbReference type="Pfam" id="PF01384">
    <property type="entry name" value="PHO4"/>
    <property type="match status" value="1"/>
</dbReference>
<keyword evidence="8" id="KW-1185">Reference proteome</keyword>
<feature type="transmembrane region" description="Helical" evidence="6">
    <location>
        <begin position="12"/>
        <end position="33"/>
    </location>
</feature>
<comment type="caution">
    <text evidence="7">The sequence shown here is derived from an EMBL/GenBank/DDBJ whole genome shotgun (WGS) entry which is preliminary data.</text>
</comment>
<sequence>IILIMLFSANLQLGTGTVSVELVIAAMIGGYMAMNIGANDVANNVGPAVGSKALTLTGAIIIAAVFESAGALIAGGDVISTIKKGIIDPALIENGDTFVWLMIAALLSGAIWLNLATAMGAPVSTTHSIVGGVLGAGIAATGWE</sequence>
<evidence type="ECO:0000256" key="3">
    <source>
        <dbReference type="ARBA" id="ARBA00022692"/>
    </source>
</evidence>
<dbReference type="Proteomes" id="UP001193680">
    <property type="component" value="Unassembled WGS sequence"/>
</dbReference>
<feature type="non-terminal residue" evidence="7">
    <location>
        <position position="1"/>
    </location>
</feature>
<keyword evidence="2" id="KW-0813">Transport</keyword>
<keyword evidence="4 6" id="KW-1133">Transmembrane helix</keyword>
<reference evidence="7 8" key="1">
    <citation type="submission" date="2020-11" db="EMBL/GenBank/DDBJ databases">
        <title>Sulfur oxidizing isolate from Hospital Hole Sinkhole.</title>
        <authorList>
            <person name="Scott K.M."/>
        </authorList>
    </citation>
    <scope>NUCLEOTIDE SEQUENCE [LARGE SCALE GENOMIC DNA]</scope>
    <source>
        <strain evidence="7 8">HH1</strain>
    </source>
</reference>
<comment type="subcellular location">
    <subcellularLocation>
        <location evidence="1">Membrane</location>
        <topology evidence="1">Multi-pass membrane protein</topology>
    </subcellularLocation>
</comment>
<accession>A0ABS0BZB5</accession>
<name>A0ABS0BZB5_9GAMM</name>
<organism evidence="7 8">
    <name type="scientific">Thiomicrorhabdus heinhorstiae</name>
    <dbReference type="NCBI Taxonomy" id="2748010"/>
    <lineage>
        <taxon>Bacteria</taxon>
        <taxon>Pseudomonadati</taxon>
        <taxon>Pseudomonadota</taxon>
        <taxon>Gammaproteobacteria</taxon>
        <taxon>Thiotrichales</taxon>
        <taxon>Piscirickettsiaceae</taxon>
        <taxon>Thiomicrorhabdus</taxon>
    </lineage>
</organism>
<feature type="transmembrane region" description="Helical" evidence="6">
    <location>
        <begin position="53"/>
        <end position="76"/>
    </location>
</feature>
<dbReference type="InterPro" id="IPR001204">
    <property type="entry name" value="Phos_transporter"/>
</dbReference>
<evidence type="ECO:0000256" key="1">
    <source>
        <dbReference type="ARBA" id="ARBA00004141"/>
    </source>
</evidence>
<evidence type="ECO:0000256" key="2">
    <source>
        <dbReference type="ARBA" id="ARBA00022448"/>
    </source>
</evidence>
<evidence type="ECO:0000256" key="4">
    <source>
        <dbReference type="ARBA" id="ARBA00022989"/>
    </source>
</evidence>
<keyword evidence="3 6" id="KW-0812">Transmembrane</keyword>
<dbReference type="PANTHER" id="PTHR11101:SF80">
    <property type="entry name" value="PHOSPHATE TRANSPORTER"/>
    <property type="match status" value="1"/>
</dbReference>
<keyword evidence="5 6" id="KW-0472">Membrane</keyword>
<evidence type="ECO:0000313" key="8">
    <source>
        <dbReference type="Proteomes" id="UP001193680"/>
    </source>
</evidence>
<feature type="non-terminal residue" evidence="7">
    <location>
        <position position="144"/>
    </location>
</feature>
<dbReference type="RefSeq" id="WP_185979446.1">
    <property type="nucleotide sequence ID" value="NZ_JACBGI020000068.1"/>
</dbReference>
<feature type="transmembrane region" description="Helical" evidence="6">
    <location>
        <begin position="97"/>
        <end position="115"/>
    </location>
</feature>
<dbReference type="PANTHER" id="PTHR11101">
    <property type="entry name" value="PHOSPHATE TRANSPORTER"/>
    <property type="match status" value="1"/>
</dbReference>
<evidence type="ECO:0000256" key="5">
    <source>
        <dbReference type="ARBA" id="ARBA00023136"/>
    </source>
</evidence>
<protein>
    <submittedName>
        <fullName evidence="7">Inorganic phosphate transporter</fullName>
    </submittedName>
</protein>
<dbReference type="EMBL" id="JACBGI020000068">
    <property type="protein sequence ID" value="MBF6059140.1"/>
    <property type="molecule type" value="Genomic_DNA"/>
</dbReference>
<gene>
    <name evidence="7" type="ORF">H8792_012405</name>
</gene>
<evidence type="ECO:0000313" key="7">
    <source>
        <dbReference type="EMBL" id="MBF6059140.1"/>
    </source>
</evidence>
<proteinExistence type="predicted"/>